<dbReference type="CDD" id="cd00146">
    <property type="entry name" value="PKD"/>
    <property type="match status" value="1"/>
</dbReference>
<dbReference type="InterPro" id="IPR035986">
    <property type="entry name" value="PKD_dom_sf"/>
</dbReference>
<evidence type="ECO:0000313" key="1">
    <source>
        <dbReference type="EMBL" id="GAH15342.1"/>
    </source>
</evidence>
<dbReference type="SUPFAM" id="SSF49299">
    <property type="entry name" value="PKD domain"/>
    <property type="match status" value="1"/>
</dbReference>
<name>X1D553_9ZZZZ</name>
<comment type="caution">
    <text evidence="1">The sequence shown here is derived from an EMBL/GenBank/DDBJ whole genome shotgun (WGS) entry which is preliminary data.</text>
</comment>
<organism evidence="1">
    <name type="scientific">marine sediment metagenome</name>
    <dbReference type="NCBI Taxonomy" id="412755"/>
    <lineage>
        <taxon>unclassified sequences</taxon>
        <taxon>metagenomes</taxon>
        <taxon>ecological metagenomes</taxon>
    </lineage>
</organism>
<accession>X1D553</accession>
<evidence type="ECO:0008006" key="2">
    <source>
        <dbReference type="Google" id="ProtNLM"/>
    </source>
</evidence>
<dbReference type="AlphaFoldDB" id="X1D553"/>
<gene>
    <name evidence="1" type="ORF">S01H4_61984</name>
</gene>
<proteinExistence type="predicted"/>
<dbReference type="InterPro" id="IPR013783">
    <property type="entry name" value="Ig-like_fold"/>
</dbReference>
<feature type="non-terminal residue" evidence="1">
    <location>
        <position position="164"/>
    </location>
</feature>
<sequence length="164" mass="17907">ADGGPMPSHTYDAAGIYDVCLTVNDGVVDSTEVCTEAVIYDPSDGFVTGSGWIYSEAGSYLPDETIEGKATFRFVSKYKKGASIPTGKTDFRFQAGDLDFNSLSYDWLVVTGSGVAKFKGEGSINGEGVYKFQIWAEDDDPDTFRVKIWDEDEAGLETVVYDNR</sequence>
<dbReference type="Gene3D" id="2.60.40.10">
    <property type="entry name" value="Immunoglobulins"/>
    <property type="match status" value="1"/>
</dbReference>
<reference evidence="1" key="1">
    <citation type="journal article" date="2014" name="Front. Microbiol.">
        <title>High frequency of phylogenetically diverse reductive dehalogenase-homologous genes in deep subseafloor sedimentary metagenomes.</title>
        <authorList>
            <person name="Kawai M."/>
            <person name="Futagami T."/>
            <person name="Toyoda A."/>
            <person name="Takaki Y."/>
            <person name="Nishi S."/>
            <person name="Hori S."/>
            <person name="Arai W."/>
            <person name="Tsubouchi T."/>
            <person name="Morono Y."/>
            <person name="Uchiyama I."/>
            <person name="Ito T."/>
            <person name="Fujiyama A."/>
            <person name="Inagaki F."/>
            <person name="Takami H."/>
        </authorList>
    </citation>
    <scope>NUCLEOTIDE SEQUENCE</scope>
    <source>
        <strain evidence="1">Expedition CK06-06</strain>
    </source>
</reference>
<dbReference type="EMBL" id="BART01036874">
    <property type="protein sequence ID" value="GAH15342.1"/>
    <property type="molecule type" value="Genomic_DNA"/>
</dbReference>
<protein>
    <recommendedName>
        <fullName evidence="2">PKD domain-containing protein</fullName>
    </recommendedName>
</protein>
<feature type="non-terminal residue" evidence="1">
    <location>
        <position position="1"/>
    </location>
</feature>